<dbReference type="InterPro" id="IPR039001">
    <property type="entry name" value="Pal"/>
</dbReference>
<keyword evidence="6 8" id="KW-0449">Lipoprotein</keyword>
<evidence type="ECO:0000256" key="4">
    <source>
        <dbReference type="ARBA" id="ARBA00023139"/>
    </source>
</evidence>
<comment type="subcellular location">
    <subcellularLocation>
        <location evidence="8">Cell outer membrane</location>
        <topology evidence="8">Lipid-anchor</topology>
    </subcellularLocation>
</comment>
<proteinExistence type="inferred from homology"/>
<evidence type="ECO:0000256" key="2">
    <source>
        <dbReference type="ARBA" id="ARBA00022729"/>
    </source>
</evidence>
<name>A0ABX1N816_9RHOO</name>
<dbReference type="PROSITE" id="PS51123">
    <property type="entry name" value="OMPA_2"/>
    <property type="match status" value="1"/>
</dbReference>
<keyword evidence="2 8" id="KW-0732">Signal</keyword>
<comment type="subunit">
    <text evidence="8">The Tol-Pal system is composed of five core proteins: the inner membrane proteins TolA, TolQ and TolR, the periplasmic protein TolB and the outer membrane protein Pal. They form a network linking the inner and outer membranes and the peptidoglycan layer.</text>
</comment>
<evidence type="ECO:0000313" key="12">
    <source>
        <dbReference type="Proteomes" id="UP000601990"/>
    </source>
</evidence>
<evidence type="ECO:0000256" key="5">
    <source>
        <dbReference type="ARBA" id="ARBA00023237"/>
    </source>
</evidence>
<dbReference type="InterPro" id="IPR006664">
    <property type="entry name" value="OMP_bac"/>
</dbReference>
<dbReference type="InterPro" id="IPR036737">
    <property type="entry name" value="OmpA-like_sf"/>
</dbReference>
<reference evidence="11" key="1">
    <citation type="submission" date="2019-12" db="EMBL/GenBank/DDBJ databases">
        <title>Comparative genomics gives insights into the taxonomy of the Azoarcus-Aromatoleum group and reveals separate origins of nif in the plant-associated Azoarcus and non-plant-associated Aromatoleum sub-groups.</title>
        <authorList>
            <person name="Lafos M."/>
            <person name="Maluk M."/>
            <person name="Batista M."/>
            <person name="Junghare M."/>
            <person name="Carmona M."/>
            <person name="Faoro H."/>
            <person name="Cruz L.M."/>
            <person name="Battistoni F."/>
            <person name="De Souza E."/>
            <person name="Pedrosa F."/>
            <person name="Chen W.-M."/>
            <person name="Poole P.S."/>
            <person name="Dixon R.A."/>
            <person name="James E.K."/>
        </authorList>
    </citation>
    <scope>NUCLEOTIDE SEQUENCE</scope>
    <source>
        <strain evidence="11">U120</strain>
    </source>
</reference>
<feature type="domain" description="OmpA-like" evidence="10">
    <location>
        <begin position="58"/>
        <end position="175"/>
    </location>
</feature>
<evidence type="ECO:0000256" key="3">
    <source>
        <dbReference type="ARBA" id="ARBA00023136"/>
    </source>
</evidence>
<evidence type="ECO:0000256" key="9">
    <source>
        <dbReference type="SAM" id="SignalP"/>
    </source>
</evidence>
<keyword evidence="4 8" id="KW-0564">Palmitate</keyword>
<dbReference type="HAMAP" id="MF_02204">
    <property type="entry name" value="Pal"/>
    <property type="match status" value="1"/>
</dbReference>
<dbReference type="InterPro" id="IPR006665">
    <property type="entry name" value="OmpA-like"/>
</dbReference>
<dbReference type="PROSITE" id="PS51257">
    <property type="entry name" value="PROKAR_LIPOPROTEIN"/>
    <property type="match status" value="1"/>
</dbReference>
<evidence type="ECO:0000259" key="10">
    <source>
        <dbReference type="PROSITE" id="PS51123"/>
    </source>
</evidence>
<keyword evidence="5 8" id="KW-0998">Cell outer membrane</keyword>
<feature type="signal peptide" evidence="9">
    <location>
        <begin position="1"/>
        <end position="26"/>
    </location>
</feature>
<comment type="similarity">
    <text evidence="8">Belongs to the Pal lipoprotein family.</text>
</comment>
<keyword evidence="7 8" id="KW-0131">Cell cycle</keyword>
<dbReference type="Pfam" id="PF00691">
    <property type="entry name" value="OmpA"/>
    <property type="match status" value="1"/>
</dbReference>
<dbReference type="NCBIfam" id="TIGR02802">
    <property type="entry name" value="Pal_lipo"/>
    <property type="match status" value="1"/>
</dbReference>
<evidence type="ECO:0000256" key="8">
    <source>
        <dbReference type="HAMAP-Rule" id="MF_02204"/>
    </source>
</evidence>
<dbReference type="SUPFAM" id="SSF103088">
    <property type="entry name" value="OmpA-like"/>
    <property type="match status" value="1"/>
</dbReference>
<dbReference type="RefSeq" id="WP_053420415.1">
    <property type="nucleotide sequence ID" value="NZ_WTVH02000008.1"/>
</dbReference>
<dbReference type="CDD" id="cd07185">
    <property type="entry name" value="OmpA_C-like"/>
    <property type="match status" value="1"/>
</dbReference>
<dbReference type="Proteomes" id="UP000601990">
    <property type="component" value="Unassembled WGS sequence"/>
</dbReference>
<dbReference type="InterPro" id="IPR050330">
    <property type="entry name" value="Bact_OuterMem_StrucFunc"/>
</dbReference>
<gene>
    <name evidence="8 11" type="primary">pal</name>
    <name evidence="11" type="ORF">GO608_19000</name>
</gene>
<organism evidence="11 12">
    <name type="scientific">Aromatoleum buckelii</name>
    <dbReference type="NCBI Taxonomy" id="200254"/>
    <lineage>
        <taxon>Bacteria</taxon>
        <taxon>Pseudomonadati</taxon>
        <taxon>Pseudomonadota</taxon>
        <taxon>Betaproteobacteria</taxon>
        <taxon>Rhodocyclales</taxon>
        <taxon>Rhodocyclaceae</taxon>
        <taxon>Aromatoleum</taxon>
    </lineage>
</organism>
<dbReference type="PANTHER" id="PTHR30329:SF21">
    <property type="entry name" value="LIPOPROTEIN YIAD-RELATED"/>
    <property type="match status" value="1"/>
</dbReference>
<dbReference type="EMBL" id="WTVH01000071">
    <property type="protein sequence ID" value="NMF95389.1"/>
    <property type="molecule type" value="Genomic_DNA"/>
</dbReference>
<sequence length="175" mass="18758">MKKFVLPALLVTLLAACSSTGTFDQAGGTAVEDRSTGAPGVATVTAPSMAGSGIAALTDPNNILSKRSVFFDFDQFVIKPEARPLVEAHARFLVQNPQMKMLIQGNTDELGSREYNLALGQKRADAVRQALTLLGAKESQIESVSLGEEKPRCGESNESCFAQNRRGDMLYSGEF</sequence>
<protein>
    <recommendedName>
        <fullName evidence="8">Peptidoglycan-associated lipoprotein</fullName>
        <shortName evidence="8">PAL</shortName>
    </recommendedName>
</protein>
<feature type="chain" id="PRO_5046678795" description="Peptidoglycan-associated lipoprotein" evidence="9">
    <location>
        <begin position="27"/>
        <end position="175"/>
    </location>
</feature>
<evidence type="ECO:0000313" key="11">
    <source>
        <dbReference type="EMBL" id="NMF95389.1"/>
    </source>
</evidence>
<accession>A0ABX1N816</accession>
<dbReference type="PRINTS" id="PR01021">
    <property type="entry name" value="OMPADOMAIN"/>
</dbReference>
<dbReference type="InterPro" id="IPR014169">
    <property type="entry name" value="Pal_lipo_C"/>
</dbReference>
<dbReference type="Gene3D" id="3.30.1330.60">
    <property type="entry name" value="OmpA-like domain"/>
    <property type="match status" value="1"/>
</dbReference>
<evidence type="ECO:0000256" key="7">
    <source>
        <dbReference type="ARBA" id="ARBA00023306"/>
    </source>
</evidence>
<evidence type="ECO:0000256" key="1">
    <source>
        <dbReference type="ARBA" id="ARBA00022618"/>
    </source>
</evidence>
<evidence type="ECO:0000256" key="6">
    <source>
        <dbReference type="ARBA" id="ARBA00023288"/>
    </source>
</evidence>
<comment type="function">
    <text evidence="8">Part of the Tol-Pal system, which plays a role in outer membrane invagination during cell division and is important for maintaining outer membrane integrity.</text>
</comment>
<keyword evidence="3 8" id="KW-0472">Membrane</keyword>
<dbReference type="PANTHER" id="PTHR30329">
    <property type="entry name" value="STATOR ELEMENT OF FLAGELLAR MOTOR COMPLEX"/>
    <property type="match status" value="1"/>
</dbReference>
<keyword evidence="12" id="KW-1185">Reference proteome</keyword>
<comment type="caution">
    <text evidence="11">The sequence shown here is derived from an EMBL/GenBank/DDBJ whole genome shotgun (WGS) entry which is preliminary data.</text>
</comment>
<keyword evidence="1 8" id="KW-0132">Cell division</keyword>